<name>A0A938BNW1_9BACT</name>
<evidence type="ECO:0000313" key="4">
    <source>
        <dbReference type="EMBL" id="MBM3275570.1"/>
    </source>
</evidence>
<dbReference type="AlphaFoldDB" id="A0A938BNW1"/>
<keyword evidence="4" id="KW-0067">ATP-binding</keyword>
<dbReference type="PANTHER" id="PTHR43335">
    <property type="entry name" value="ABC TRANSPORTER, ATP-BINDING PROTEIN"/>
    <property type="match status" value="1"/>
</dbReference>
<comment type="similarity">
    <text evidence="1">Belongs to the ABC transporter superfamily.</text>
</comment>
<gene>
    <name evidence="4" type="ORF">FJZ00_10470</name>
</gene>
<dbReference type="InterPro" id="IPR027417">
    <property type="entry name" value="P-loop_NTPase"/>
</dbReference>
<comment type="caution">
    <text evidence="4">The sequence shown here is derived from an EMBL/GenBank/DDBJ whole genome shotgun (WGS) entry which is preliminary data.</text>
</comment>
<dbReference type="Pfam" id="PF00005">
    <property type="entry name" value="ABC_tran"/>
    <property type="match status" value="1"/>
</dbReference>
<reference evidence="4 5" key="1">
    <citation type="submission" date="2019-03" db="EMBL/GenBank/DDBJ databases">
        <title>Lake Tanganyika Metagenome-Assembled Genomes (MAGs).</title>
        <authorList>
            <person name="Tran P."/>
        </authorList>
    </citation>
    <scope>NUCLEOTIDE SEQUENCE [LARGE SCALE GENOMIC DNA]</scope>
    <source>
        <strain evidence="4">K_DeepCast_65m_m2_236</strain>
    </source>
</reference>
<accession>A0A938BNW1</accession>
<keyword evidence="4" id="KW-0547">Nucleotide-binding</keyword>
<dbReference type="Proteomes" id="UP000703893">
    <property type="component" value="Unassembled WGS sequence"/>
</dbReference>
<evidence type="ECO:0000313" key="5">
    <source>
        <dbReference type="Proteomes" id="UP000703893"/>
    </source>
</evidence>
<keyword evidence="2" id="KW-0813">Transport</keyword>
<dbReference type="PANTHER" id="PTHR43335:SF4">
    <property type="entry name" value="ABC TRANSPORTER, ATP-BINDING PROTEIN"/>
    <property type="match status" value="1"/>
</dbReference>
<sequence length="279" mass="30541">GYLSPSSGRVSIGGFDMERDPLKAKALIGYLPEVVPLYPEMSVYDYLKFVAALKGIPGKDHKARIDAIVERCWLTQYRNRLISHLSKGYRQRVGLAQALIHNPPVLILDEPTSGLDPKQIIQTRDLIRNLGGDHTVILSTHILPEVQNVCNRVMIINQGKVVAEDSPDRLEASLRGTQTIRLEVAGATKDQLASVINAVHGVNSVRANDKGPEFPDQLLVEVDTKPEDEVRAAVAAAVVGNGFKLYELHAARLSLEEIFLKLTTEDATAAQPAKETANV</sequence>
<evidence type="ECO:0000256" key="2">
    <source>
        <dbReference type="ARBA" id="ARBA00022448"/>
    </source>
</evidence>
<evidence type="ECO:0000259" key="3">
    <source>
        <dbReference type="PROSITE" id="PS50893"/>
    </source>
</evidence>
<dbReference type="Gene3D" id="3.40.50.300">
    <property type="entry name" value="P-loop containing nucleotide triphosphate hydrolases"/>
    <property type="match status" value="1"/>
</dbReference>
<feature type="domain" description="ABC transporter" evidence="3">
    <location>
        <begin position="2"/>
        <end position="183"/>
    </location>
</feature>
<dbReference type="GO" id="GO:0005524">
    <property type="term" value="F:ATP binding"/>
    <property type="evidence" value="ECO:0007669"/>
    <property type="project" value="UniProtKB-KW"/>
</dbReference>
<organism evidence="4 5">
    <name type="scientific">Candidatus Tanganyikabacteria bacterium</name>
    <dbReference type="NCBI Taxonomy" id="2961651"/>
    <lineage>
        <taxon>Bacteria</taxon>
        <taxon>Bacillati</taxon>
        <taxon>Candidatus Sericytochromatia</taxon>
        <taxon>Candidatus Tanganyikabacteria</taxon>
    </lineage>
</organism>
<proteinExistence type="inferred from homology"/>
<dbReference type="InterPro" id="IPR003439">
    <property type="entry name" value="ABC_transporter-like_ATP-bd"/>
</dbReference>
<dbReference type="GO" id="GO:0016887">
    <property type="term" value="F:ATP hydrolysis activity"/>
    <property type="evidence" value="ECO:0007669"/>
    <property type="project" value="InterPro"/>
</dbReference>
<dbReference type="PROSITE" id="PS50893">
    <property type="entry name" value="ABC_TRANSPORTER_2"/>
    <property type="match status" value="1"/>
</dbReference>
<evidence type="ECO:0000256" key="1">
    <source>
        <dbReference type="ARBA" id="ARBA00005417"/>
    </source>
</evidence>
<protein>
    <submittedName>
        <fullName evidence="4">ATP-binding cassette domain-containing protein</fullName>
    </submittedName>
</protein>
<dbReference type="EMBL" id="VGJX01000631">
    <property type="protein sequence ID" value="MBM3275570.1"/>
    <property type="molecule type" value="Genomic_DNA"/>
</dbReference>
<feature type="non-terminal residue" evidence="4">
    <location>
        <position position="1"/>
    </location>
</feature>
<dbReference type="SUPFAM" id="SSF52540">
    <property type="entry name" value="P-loop containing nucleoside triphosphate hydrolases"/>
    <property type="match status" value="1"/>
</dbReference>